<dbReference type="EMBL" id="LWGR01000003">
    <property type="protein sequence ID" value="KZM75456.1"/>
    <property type="molecule type" value="Genomic_DNA"/>
</dbReference>
<gene>
    <name evidence="2" type="ORF">AWN90_18930</name>
</gene>
<dbReference type="AlphaFoldDB" id="A0A164PEA3"/>
<dbReference type="InterPro" id="IPR000600">
    <property type="entry name" value="ROK"/>
</dbReference>
<organism evidence="2 3">
    <name type="scientific">Nocardia terpenica</name>
    <dbReference type="NCBI Taxonomy" id="455432"/>
    <lineage>
        <taxon>Bacteria</taxon>
        <taxon>Bacillati</taxon>
        <taxon>Actinomycetota</taxon>
        <taxon>Actinomycetes</taxon>
        <taxon>Mycobacteriales</taxon>
        <taxon>Nocardiaceae</taxon>
        <taxon>Nocardia</taxon>
    </lineage>
</organism>
<dbReference type="PANTHER" id="PTHR18964">
    <property type="entry name" value="ROK (REPRESSOR, ORF, KINASE) FAMILY"/>
    <property type="match status" value="1"/>
</dbReference>
<dbReference type="SUPFAM" id="SSF46785">
    <property type="entry name" value="Winged helix' DNA-binding domain"/>
    <property type="match status" value="1"/>
</dbReference>
<dbReference type="InterPro" id="IPR036390">
    <property type="entry name" value="WH_DNA-bd_sf"/>
</dbReference>
<evidence type="ECO:0000313" key="2">
    <source>
        <dbReference type="EMBL" id="KZM75456.1"/>
    </source>
</evidence>
<evidence type="ECO:0000313" key="3">
    <source>
        <dbReference type="Proteomes" id="UP000076512"/>
    </source>
</evidence>
<keyword evidence="3" id="KW-1185">Reference proteome</keyword>
<proteinExistence type="inferred from homology"/>
<dbReference type="RefSeq" id="WP_067582868.1">
    <property type="nucleotide sequence ID" value="NZ_JABMCZ010000001.1"/>
</dbReference>
<keyword evidence="2" id="KW-0808">Transferase</keyword>
<dbReference type="SUPFAM" id="SSF53067">
    <property type="entry name" value="Actin-like ATPase domain"/>
    <property type="match status" value="1"/>
</dbReference>
<dbReference type="Proteomes" id="UP000076512">
    <property type="component" value="Unassembled WGS sequence"/>
</dbReference>
<dbReference type="OrthoDB" id="3189808at2"/>
<dbReference type="InterPro" id="IPR043129">
    <property type="entry name" value="ATPase_NBD"/>
</dbReference>
<dbReference type="GO" id="GO:0016301">
    <property type="term" value="F:kinase activity"/>
    <property type="evidence" value="ECO:0007669"/>
    <property type="project" value="UniProtKB-KW"/>
</dbReference>
<dbReference type="Pfam" id="PF00480">
    <property type="entry name" value="ROK"/>
    <property type="match status" value="1"/>
</dbReference>
<protein>
    <submittedName>
        <fullName evidence="2">Sugar kinase</fullName>
    </submittedName>
</protein>
<comment type="similarity">
    <text evidence="1">Belongs to the ROK (NagC/XylR) family.</text>
</comment>
<dbReference type="STRING" id="455432.AWN90_18930"/>
<keyword evidence="2" id="KW-0418">Kinase</keyword>
<sequence>MTGRPTTTPGTSAGDVLWLIRGHDVVTRADIRRLTGLSRTAVTLRVEQLLERGLVVERVEGGSTGGRPPTRLVFNPESGVVLAASIGVSRAQVAVCDLAGRVLAESEFAVSMSEDAQTVFAAAAEHLDRLLSRTPLPGRLVHGVGVGVPSAVDVTTGHSMSLAAKPVFGGIAVAEFFAERFGVPVRVDNEVNLLALAEHARHPDIDDLLLVKASTGIGAGIIAGGRLQHGAWGAAGEIGHIKVGGVPSRRCRCGDLNCLETVAGGLALLEQLAEAGKPVSALPELVGLVHDNDPDALRLVREAGRRIGEALAAAVNILNPAVIIVRGDLSHAAEPLIAGMRELIYQQSSALATRSLRIESSAEDAPTGIQACATMILDQVLAPPAVNALLDGTARRQGHRPGHRVG</sequence>
<name>A0A164PEA3_9NOCA</name>
<dbReference type="InterPro" id="IPR036388">
    <property type="entry name" value="WH-like_DNA-bd_sf"/>
</dbReference>
<evidence type="ECO:0000256" key="1">
    <source>
        <dbReference type="ARBA" id="ARBA00006479"/>
    </source>
</evidence>
<reference evidence="2 3" key="1">
    <citation type="submission" date="2016-04" db="EMBL/GenBank/DDBJ databases">
        <authorList>
            <person name="Evans L.H."/>
            <person name="Alamgir A."/>
            <person name="Owens N."/>
            <person name="Weber N.D."/>
            <person name="Virtaneva K."/>
            <person name="Barbian K."/>
            <person name="Babar A."/>
            <person name="Rosenke K."/>
        </authorList>
    </citation>
    <scope>NUCLEOTIDE SEQUENCE [LARGE SCALE GENOMIC DNA]</scope>
    <source>
        <strain evidence="2 3">IFM 0406</strain>
    </source>
</reference>
<dbReference type="Gene3D" id="1.10.10.10">
    <property type="entry name" value="Winged helix-like DNA-binding domain superfamily/Winged helix DNA-binding domain"/>
    <property type="match status" value="1"/>
</dbReference>
<accession>A0A164PEA3</accession>
<dbReference type="Gene3D" id="3.30.420.40">
    <property type="match status" value="2"/>
</dbReference>
<comment type="caution">
    <text evidence="2">The sequence shown here is derived from an EMBL/GenBank/DDBJ whole genome shotgun (WGS) entry which is preliminary data.</text>
</comment>
<dbReference type="PANTHER" id="PTHR18964:SF173">
    <property type="entry name" value="GLUCOKINASE"/>
    <property type="match status" value="1"/>
</dbReference>